<protein>
    <submittedName>
        <fullName evidence="2 3">Uncharacterized protein</fullName>
    </submittedName>
</protein>
<organism evidence="2">
    <name type="scientific">Physcomitrium patens</name>
    <name type="common">Spreading-leaved earth moss</name>
    <name type="synonym">Physcomitrella patens</name>
    <dbReference type="NCBI Taxonomy" id="3218"/>
    <lineage>
        <taxon>Eukaryota</taxon>
        <taxon>Viridiplantae</taxon>
        <taxon>Streptophyta</taxon>
        <taxon>Embryophyta</taxon>
        <taxon>Bryophyta</taxon>
        <taxon>Bryophytina</taxon>
        <taxon>Bryopsida</taxon>
        <taxon>Funariidae</taxon>
        <taxon>Funariales</taxon>
        <taxon>Funariaceae</taxon>
        <taxon>Physcomitrium</taxon>
    </lineage>
</organism>
<proteinExistence type="predicted"/>
<evidence type="ECO:0000313" key="3">
    <source>
        <dbReference type="EnsemblPlants" id="PAC:32910276.CDS.1"/>
    </source>
</evidence>
<dbReference type="Proteomes" id="UP000006727">
    <property type="component" value="Chromosome 24"/>
</dbReference>
<name>A0A2K1IF98_PHYPA</name>
<dbReference type="Gramene" id="Pp3c24_2590V3.1">
    <property type="protein sequence ID" value="PAC:32910276.CDS.1"/>
    <property type="gene ID" value="Pp3c24_2590"/>
</dbReference>
<evidence type="ECO:0000313" key="2">
    <source>
        <dbReference type="EMBL" id="PNR27951.1"/>
    </source>
</evidence>
<dbReference type="EnsemblPlants" id="Pp3c24_2590V3.2">
    <property type="protein sequence ID" value="PAC:32910277.CDS.1"/>
    <property type="gene ID" value="Pp3c24_2590"/>
</dbReference>
<keyword evidence="4" id="KW-1185">Reference proteome</keyword>
<gene>
    <name evidence="2" type="ORF">PHYPA_028543</name>
</gene>
<feature type="region of interest" description="Disordered" evidence="1">
    <location>
        <begin position="1"/>
        <end position="24"/>
    </location>
</feature>
<dbReference type="EMBL" id="ABEU02000024">
    <property type="protein sequence ID" value="PNR27951.1"/>
    <property type="molecule type" value="Genomic_DNA"/>
</dbReference>
<evidence type="ECO:0000256" key="1">
    <source>
        <dbReference type="SAM" id="MobiDB-lite"/>
    </source>
</evidence>
<dbReference type="AlphaFoldDB" id="A0A2K1IF98"/>
<evidence type="ECO:0000313" key="4">
    <source>
        <dbReference type="Proteomes" id="UP000006727"/>
    </source>
</evidence>
<sequence length="59" mass="6474">MSGQCRVQKPSFRTNGKDRYNPETLTSRGVLRVRAVLALHSMNTSSSTHRCSGLSSIPP</sequence>
<reference evidence="2 4" key="1">
    <citation type="journal article" date="2008" name="Science">
        <title>The Physcomitrella genome reveals evolutionary insights into the conquest of land by plants.</title>
        <authorList>
            <person name="Rensing S."/>
            <person name="Lang D."/>
            <person name="Zimmer A."/>
            <person name="Terry A."/>
            <person name="Salamov A."/>
            <person name="Shapiro H."/>
            <person name="Nishiyama T."/>
            <person name="Perroud P.-F."/>
            <person name="Lindquist E."/>
            <person name="Kamisugi Y."/>
            <person name="Tanahashi T."/>
            <person name="Sakakibara K."/>
            <person name="Fujita T."/>
            <person name="Oishi K."/>
            <person name="Shin-I T."/>
            <person name="Kuroki Y."/>
            <person name="Toyoda A."/>
            <person name="Suzuki Y."/>
            <person name="Hashimoto A."/>
            <person name="Yamaguchi K."/>
            <person name="Sugano A."/>
            <person name="Kohara Y."/>
            <person name="Fujiyama A."/>
            <person name="Anterola A."/>
            <person name="Aoki S."/>
            <person name="Ashton N."/>
            <person name="Barbazuk W.B."/>
            <person name="Barker E."/>
            <person name="Bennetzen J."/>
            <person name="Bezanilla M."/>
            <person name="Blankenship R."/>
            <person name="Cho S.H."/>
            <person name="Dutcher S."/>
            <person name="Estelle M."/>
            <person name="Fawcett J.A."/>
            <person name="Gundlach H."/>
            <person name="Hanada K."/>
            <person name="Heyl A."/>
            <person name="Hicks K.A."/>
            <person name="Hugh J."/>
            <person name="Lohr M."/>
            <person name="Mayer K."/>
            <person name="Melkozernov A."/>
            <person name="Murata T."/>
            <person name="Nelson D."/>
            <person name="Pils B."/>
            <person name="Prigge M."/>
            <person name="Reiss B."/>
            <person name="Renner T."/>
            <person name="Rombauts S."/>
            <person name="Rushton P."/>
            <person name="Sanderfoot A."/>
            <person name="Schween G."/>
            <person name="Shiu S.-H."/>
            <person name="Stueber K."/>
            <person name="Theodoulou F.L."/>
            <person name="Tu H."/>
            <person name="Van de Peer Y."/>
            <person name="Verrier P.J."/>
            <person name="Waters E."/>
            <person name="Wood A."/>
            <person name="Yang L."/>
            <person name="Cove D."/>
            <person name="Cuming A."/>
            <person name="Hasebe M."/>
            <person name="Lucas S."/>
            <person name="Mishler D.B."/>
            <person name="Reski R."/>
            <person name="Grigoriev I."/>
            <person name="Quatrano R.S."/>
            <person name="Boore J.L."/>
        </authorList>
    </citation>
    <scope>NUCLEOTIDE SEQUENCE [LARGE SCALE GENOMIC DNA]</scope>
    <source>
        <strain evidence="3 4">cv. Gransden 2004</strain>
    </source>
</reference>
<reference evidence="3" key="3">
    <citation type="submission" date="2020-12" db="UniProtKB">
        <authorList>
            <consortium name="EnsemblPlants"/>
        </authorList>
    </citation>
    <scope>IDENTIFICATION</scope>
</reference>
<reference evidence="2 4" key="2">
    <citation type="journal article" date="2018" name="Plant J.">
        <title>The Physcomitrella patens chromosome-scale assembly reveals moss genome structure and evolution.</title>
        <authorList>
            <person name="Lang D."/>
            <person name="Ullrich K.K."/>
            <person name="Murat F."/>
            <person name="Fuchs J."/>
            <person name="Jenkins J."/>
            <person name="Haas F.B."/>
            <person name="Piednoel M."/>
            <person name="Gundlach H."/>
            <person name="Van Bel M."/>
            <person name="Meyberg R."/>
            <person name="Vives C."/>
            <person name="Morata J."/>
            <person name="Symeonidi A."/>
            <person name="Hiss M."/>
            <person name="Muchero W."/>
            <person name="Kamisugi Y."/>
            <person name="Saleh O."/>
            <person name="Blanc G."/>
            <person name="Decker E.L."/>
            <person name="van Gessel N."/>
            <person name="Grimwood J."/>
            <person name="Hayes R.D."/>
            <person name="Graham S.W."/>
            <person name="Gunter L.E."/>
            <person name="McDaniel S.F."/>
            <person name="Hoernstein S.N.W."/>
            <person name="Larsson A."/>
            <person name="Li F.W."/>
            <person name="Perroud P.F."/>
            <person name="Phillips J."/>
            <person name="Ranjan P."/>
            <person name="Rokshar D.S."/>
            <person name="Rothfels C.J."/>
            <person name="Schneider L."/>
            <person name="Shu S."/>
            <person name="Stevenson D.W."/>
            <person name="Thummler F."/>
            <person name="Tillich M."/>
            <person name="Villarreal Aguilar J.C."/>
            <person name="Widiez T."/>
            <person name="Wong G.K."/>
            <person name="Wymore A."/>
            <person name="Zhang Y."/>
            <person name="Zimmer A.D."/>
            <person name="Quatrano R.S."/>
            <person name="Mayer K.F.X."/>
            <person name="Goodstein D."/>
            <person name="Casacuberta J.M."/>
            <person name="Vandepoele K."/>
            <person name="Reski R."/>
            <person name="Cuming A.C."/>
            <person name="Tuskan G.A."/>
            <person name="Maumus F."/>
            <person name="Salse J."/>
            <person name="Schmutz J."/>
            <person name="Rensing S.A."/>
        </authorList>
    </citation>
    <scope>NUCLEOTIDE SEQUENCE [LARGE SCALE GENOMIC DNA]</scope>
    <source>
        <strain evidence="3 4">cv. Gransden 2004</strain>
    </source>
</reference>
<accession>A0A2K1IF98</accession>
<dbReference type="InParanoid" id="A0A2K1IF98"/>
<dbReference type="Gramene" id="Pp3c24_2590V3.2">
    <property type="protein sequence ID" value="PAC:32910277.CDS.1"/>
    <property type="gene ID" value="Pp3c24_2590"/>
</dbReference>
<dbReference type="EnsemblPlants" id="Pp3c24_2590V3.1">
    <property type="protein sequence ID" value="PAC:32910276.CDS.1"/>
    <property type="gene ID" value="Pp3c24_2590"/>
</dbReference>